<dbReference type="Proteomes" id="UP000580250">
    <property type="component" value="Unassembled WGS sequence"/>
</dbReference>
<evidence type="ECO:0000256" key="1">
    <source>
        <dbReference type="SAM" id="Phobius"/>
    </source>
</evidence>
<organism evidence="2 3">
    <name type="scientific">Meloidogyne enterolobii</name>
    <name type="common">Root-knot nematode worm</name>
    <name type="synonym">Meloidogyne mayaguensis</name>
    <dbReference type="NCBI Taxonomy" id="390850"/>
    <lineage>
        <taxon>Eukaryota</taxon>
        <taxon>Metazoa</taxon>
        <taxon>Ecdysozoa</taxon>
        <taxon>Nematoda</taxon>
        <taxon>Chromadorea</taxon>
        <taxon>Rhabditida</taxon>
        <taxon>Tylenchina</taxon>
        <taxon>Tylenchomorpha</taxon>
        <taxon>Tylenchoidea</taxon>
        <taxon>Meloidogynidae</taxon>
        <taxon>Meloidogyninae</taxon>
        <taxon>Meloidogyne</taxon>
    </lineage>
</organism>
<keyword evidence="1" id="KW-1133">Transmembrane helix</keyword>
<keyword evidence="1" id="KW-0812">Transmembrane</keyword>
<evidence type="ECO:0000313" key="2">
    <source>
        <dbReference type="EMBL" id="CAD2151784.1"/>
    </source>
</evidence>
<evidence type="ECO:0000313" key="3">
    <source>
        <dbReference type="Proteomes" id="UP000580250"/>
    </source>
</evidence>
<feature type="transmembrane region" description="Helical" evidence="1">
    <location>
        <begin position="42"/>
        <end position="60"/>
    </location>
</feature>
<accession>A0A6V7UAN2</accession>
<dbReference type="EMBL" id="CAJEWN010000049">
    <property type="protein sequence ID" value="CAD2151784.1"/>
    <property type="molecule type" value="Genomic_DNA"/>
</dbReference>
<comment type="caution">
    <text evidence="2">The sequence shown here is derived from an EMBL/GenBank/DDBJ whole genome shotgun (WGS) entry which is preliminary data.</text>
</comment>
<name>A0A6V7UAN2_MELEN</name>
<protein>
    <submittedName>
        <fullName evidence="2">Uncharacterized protein</fullName>
    </submittedName>
</protein>
<feature type="transmembrane region" description="Helical" evidence="1">
    <location>
        <begin position="12"/>
        <end position="36"/>
    </location>
</feature>
<keyword evidence="1" id="KW-0472">Membrane</keyword>
<sequence length="69" mass="8530">MCWDCLYIFFRSVLFSFFNNSIFLQFIRFLCFSFYFVFDSNFYIYTCLVLNVGTIVLFLLHHKYSNDER</sequence>
<dbReference type="AlphaFoldDB" id="A0A6V7UAN2"/>
<proteinExistence type="predicted"/>
<reference evidence="2 3" key="1">
    <citation type="submission" date="2020-08" db="EMBL/GenBank/DDBJ databases">
        <authorList>
            <person name="Koutsovoulos G."/>
            <person name="Danchin GJ E."/>
        </authorList>
    </citation>
    <scope>NUCLEOTIDE SEQUENCE [LARGE SCALE GENOMIC DNA]</scope>
</reference>
<gene>
    <name evidence="2" type="ORF">MENT_LOCUS10519</name>
</gene>